<dbReference type="EC" id="2.7.7.7" evidence="2"/>
<evidence type="ECO:0000313" key="15">
    <source>
        <dbReference type="Proteomes" id="UP000824176"/>
    </source>
</evidence>
<dbReference type="Pfam" id="PF02739">
    <property type="entry name" value="5_3_exonuc_N"/>
    <property type="match status" value="1"/>
</dbReference>
<evidence type="ECO:0000259" key="12">
    <source>
        <dbReference type="SMART" id="SM00475"/>
    </source>
</evidence>
<organism evidence="14 15">
    <name type="scientific">Candidatus Mucispirillum faecigallinarum</name>
    <dbReference type="NCBI Taxonomy" id="2838699"/>
    <lineage>
        <taxon>Bacteria</taxon>
        <taxon>Pseudomonadati</taxon>
        <taxon>Deferribacterota</taxon>
        <taxon>Deferribacteres</taxon>
        <taxon>Deferribacterales</taxon>
        <taxon>Mucispirillaceae</taxon>
        <taxon>Mucispirillum</taxon>
    </lineage>
</organism>
<dbReference type="SUPFAM" id="SSF47807">
    <property type="entry name" value="5' to 3' exonuclease, C-terminal subdomain"/>
    <property type="match status" value="1"/>
</dbReference>
<dbReference type="GO" id="GO:0003677">
    <property type="term" value="F:DNA binding"/>
    <property type="evidence" value="ECO:0007669"/>
    <property type="project" value="UniProtKB-KW"/>
</dbReference>
<comment type="catalytic activity">
    <reaction evidence="11">
        <text>DNA(n) + a 2'-deoxyribonucleoside 5'-triphosphate = DNA(n+1) + diphosphate</text>
        <dbReference type="Rhea" id="RHEA:22508"/>
        <dbReference type="Rhea" id="RHEA-COMP:17339"/>
        <dbReference type="Rhea" id="RHEA-COMP:17340"/>
        <dbReference type="ChEBI" id="CHEBI:33019"/>
        <dbReference type="ChEBI" id="CHEBI:61560"/>
        <dbReference type="ChEBI" id="CHEBI:173112"/>
        <dbReference type="EC" id="2.7.7.7"/>
    </reaction>
</comment>
<dbReference type="InterPro" id="IPR019760">
    <property type="entry name" value="DNA-dir_DNA_pol_A_CS"/>
</dbReference>
<dbReference type="Gene3D" id="1.10.150.20">
    <property type="entry name" value="5' to 3' exonuclease, C-terminal subdomain"/>
    <property type="match status" value="2"/>
</dbReference>
<reference evidence="14" key="1">
    <citation type="journal article" date="2021" name="PeerJ">
        <title>Extensive microbial diversity within the chicken gut microbiome revealed by metagenomics and culture.</title>
        <authorList>
            <person name="Gilroy R."/>
            <person name="Ravi A."/>
            <person name="Getino M."/>
            <person name="Pursley I."/>
            <person name="Horton D.L."/>
            <person name="Alikhan N.F."/>
            <person name="Baker D."/>
            <person name="Gharbi K."/>
            <person name="Hall N."/>
            <person name="Watson M."/>
            <person name="Adriaenssens E.M."/>
            <person name="Foster-Nyarko E."/>
            <person name="Jarju S."/>
            <person name="Secka A."/>
            <person name="Antonio M."/>
            <person name="Oren A."/>
            <person name="Chaudhuri R.R."/>
            <person name="La Ragione R."/>
            <person name="Hildebrand F."/>
            <person name="Pallen M.J."/>
        </authorList>
    </citation>
    <scope>NUCLEOTIDE SEQUENCE</scope>
    <source>
        <strain evidence="14">ChiW4-1371</strain>
    </source>
</reference>
<keyword evidence="4" id="KW-0808">Transferase</keyword>
<evidence type="ECO:0000256" key="11">
    <source>
        <dbReference type="ARBA" id="ARBA00049244"/>
    </source>
</evidence>
<name>A0A9D2KCI6_9BACT</name>
<comment type="caution">
    <text evidence="14">The sequence shown here is derived from an EMBL/GenBank/DDBJ whole genome shotgun (WGS) entry which is preliminary data.</text>
</comment>
<dbReference type="InterPro" id="IPR020046">
    <property type="entry name" value="5-3_exonucl_a-hlix_arch_N"/>
</dbReference>
<dbReference type="Gene3D" id="3.30.420.10">
    <property type="entry name" value="Ribonuclease H-like superfamily/Ribonuclease H"/>
    <property type="match status" value="1"/>
</dbReference>
<dbReference type="CDD" id="cd08637">
    <property type="entry name" value="DNA_pol_A_pol_I_C"/>
    <property type="match status" value="1"/>
</dbReference>
<keyword evidence="6" id="KW-0235">DNA replication</keyword>
<feature type="domain" description="5'-3' exonuclease" evidence="12">
    <location>
        <begin position="6"/>
        <end position="254"/>
    </location>
</feature>
<dbReference type="FunFam" id="1.10.150.20:FF:000002">
    <property type="entry name" value="DNA polymerase I"/>
    <property type="match status" value="1"/>
</dbReference>
<evidence type="ECO:0000256" key="1">
    <source>
        <dbReference type="ARBA" id="ARBA00007705"/>
    </source>
</evidence>
<dbReference type="AlphaFoldDB" id="A0A9D2KCI6"/>
<sequence>MTENFNKDKVTVLIDGNSVIYRAFYNVPPLTADGVPTGVIHVFLSVLEKLRKNPAVSEVIIVFDAKGKNRRHEMFESYKATRQAMPEDLITQLNILKEMLPYTGCPIYSIEGYEADDVINTLSKTINNRVWIVTKDKDLHQLVNDKVQIYDYQKDEVIDREKVYEKFGLYPESIPDMLALMGDTSDNIPGVAGIGPKTAKTLLDEYNNLDNIYANTDKLKGKTKEKIIEGKESAYLSRKLVELFFIDNMQADIKERDEEKLKQYYERYQLKQQLSSLNVEQKVNALEYKQVDNIEITAYLNGKVYAVNDTSYYEYTSGSAKYFYDIKSLIKQGISLPEKALDILLADYLLDPDAGGIRQLKDESAGEFFAKLYNKSKNIDKLLKENSLENLYYNMELPVAYILAEMEQTGILIDSKNIESVAEKLKEHIEKEYNHIRDLAGQEINPNSPKQLSAYLYDKLGLKGAKKNKSGYSTDEDTLKDLRLSYPAYDELISSILKYREINKLYSTYTLNLLEYVKDDRIHTEFKQTGTATGRLSSINPNMQNIPQKGEYAEILRSSFIAKKGFNLVSLDYSQIELRILAHLSEDENLIKAFNEDKDIHTMTAVSIFHLPSSEQVTHNIRRIAKAVNFGILYGLSSFGLSRDTKVSRKEAQAFIDGYFALYPKVRIFIDNIIEQTKSNGYCSTILGRKRKIADINSRNANIRMRAERMAVNAPIQGSAADIIKLAMIKCDDYIKSNNIDAKCILQIHDELIFEVNENTADEFIKNIKGIMESVVKLSVPLLVNAEKGDNWGQL</sequence>
<dbReference type="Proteomes" id="UP000824176">
    <property type="component" value="Unassembled WGS sequence"/>
</dbReference>
<evidence type="ECO:0000313" key="14">
    <source>
        <dbReference type="EMBL" id="HIZ90171.1"/>
    </source>
</evidence>
<dbReference type="Gene3D" id="3.40.50.1010">
    <property type="entry name" value="5'-nuclease"/>
    <property type="match status" value="1"/>
</dbReference>
<dbReference type="Gene3D" id="3.30.70.370">
    <property type="match status" value="1"/>
</dbReference>
<accession>A0A9D2KCI6</accession>
<evidence type="ECO:0000256" key="6">
    <source>
        <dbReference type="ARBA" id="ARBA00022705"/>
    </source>
</evidence>
<dbReference type="CDD" id="cd09859">
    <property type="entry name" value="PIN_53EXO"/>
    <property type="match status" value="1"/>
</dbReference>
<dbReference type="InterPro" id="IPR029060">
    <property type="entry name" value="PIN-like_dom_sf"/>
</dbReference>
<evidence type="ECO:0000256" key="4">
    <source>
        <dbReference type="ARBA" id="ARBA00022679"/>
    </source>
</evidence>
<dbReference type="CDD" id="cd09898">
    <property type="entry name" value="H3TH_53EXO"/>
    <property type="match status" value="1"/>
</dbReference>
<dbReference type="InterPro" id="IPR001098">
    <property type="entry name" value="DNA-dir_DNA_pol_A_palm_dom"/>
</dbReference>
<keyword evidence="7" id="KW-0227">DNA damage</keyword>
<keyword evidence="5" id="KW-0548">Nucleotidyltransferase</keyword>
<dbReference type="InterPro" id="IPR020045">
    <property type="entry name" value="DNA_polI_H3TH"/>
</dbReference>
<dbReference type="GO" id="GO:0003887">
    <property type="term" value="F:DNA-directed DNA polymerase activity"/>
    <property type="evidence" value="ECO:0007669"/>
    <property type="project" value="UniProtKB-KW"/>
</dbReference>
<dbReference type="PROSITE" id="PS00447">
    <property type="entry name" value="DNA_POLYMERASE_A"/>
    <property type="match status" value="1"/>
</dbReference>
<feature type="domain" description="DNA-directed DNA polymerase family A palm" evidence="13">
    <location>
        <begin position="553"/>
        <end position="760"/>
    </location>
</feature>
<dbReference type="Gene3D" id="1.20.1060.10">
    <property type="entry name" value="Taq DNA Polymerase, Chain T, domain 4"/>
    <property type="match status" value="1"/>
</dbReference>
<dbReference type="SUPFAM" id="SSF88723">
    <property type="entry name" value="PIN domain-like"/>
    <property type="match status" value="1"/>
</dbReference>
<dbReference type="PANTHER" id="PTHR10133:SF27">
    <property type="entry name" value="DNA POLYMERASE NU"/>
    <property type="match status" value="1"/>
</dbReference>
<dbReference type="InterPro" id="IPR008918">
    <property type="entry name" value="HhH2"/>
</dbReference>
<dbReference type="GO" id="GO:0008409">
    <property type="term" value="F:5'-3' exonuclease activity"/>
    <property type="evidence" value="ECO:0007669"/>
    <property type="project" value="InterPro"/>
</dbReference>
<evidence type="ECO:0000256" key="9">
    <source>
        <dbReference type="ARBA" id="ARBA00023125"/>
    </source>
</evidence>
<keyword evidence="9" id="KW-0238">DNA-binding</keyword>
<protein>
    <recommendedName>
        <fullName evidence="3">DNA polymerase I</fullName>
        <ecNumber evidence="2">2.7.7.7</ecNumber>
    </recommendedName>
</protein>
<proteinExistence type="inferred from homology"/>
<dbReference type="InterPro" id="IPR036397">
    <property type="entry name" value="RNaseH_sf"/>
</dbReference>
<evidence type="ECO:0000256" key="8">
    <source>
        <dbReference type="ARBA" id="ARBA00022932"/>
    </source>
</evidence>
<comment type="similarity">
    <text evidence="1">Belongs to the DNA polymerase type-A family.</text>
</comment>
<dbReference type="SUPFAM" id="SSF56672">
    <property type="entry name" value="DNA/RNA polymerases"/>
    <property type="match status" value="1"/>
</dbReference>
<dbReference type="Pfam" id="PF01367">
    <property type="entry name" value="5_3_exonuc"/>
    <property type="match status" value="1"/>
</dbReference>
<evidence type="ECO:0000256" key="5">
    <source>
        <dbReference type="ARBA" id="ARBA00022695"/>
    </source>
</evidence>
<dbReference type="InterPro" id="IPR043502">
    <property type="entry name" value="DNA/RNA_pol_sf"/>
</dbReference>
<dbReference type="InterPro" id="IPR002421">
    <property type="entry name" value="5-3_exonuclease"/>
</dbReference>
<evidence type="ECO:0000256" key="10">
    <source>
        <dbReference type="ARBA" id="ARBA00023204"/>
    </source>
</evidence>
<dbReference type="GO" id="GO:0006261">
    <property type="term" value="P:DNA-templated DNA replication"/>
    <property type="evidence" value="ECO:0007669"/>
    <property type="project" value="InterPro"/>
</dbReference>
<dbReference type="SMART" id="SM00475">
    <property type="entry name" value="53EXOc"/>
    <property type="match status" value="1"/>
</dbReference>
<keyword evidence="8" id="KW-0239">DNA-directed DNA polymerase</keyword>
<reference evidence="14" key="2">
    <citation type="submission" date="2021-04" db="EMBL/GenBank/DDBJ databases">
        <authorList>
            <person name="Gilroy R."/>
        </authorList>
    </citation>
    <scope>NUCLEOTIDE SEQUENCE</scope>
    <source>
        <strain evidence="14">ChiW4-1371</strain>
    </source>
</reference>
<dbReference type="PRINTS" id="PR00868">
    <property type="entry name" value="DNAPOLI"/>
</dbReference>
<dbReference type="SMART" id="SM00279">
    <property type="entry name" value="HhH2"/>
    <property type="match status" value="1"/>
</dbReference>
<keyword evidence="10" id="KW-0234">DNA repair</keyword>
<dbReference type="FunFam" id="1.10.150.20:FF:000003">
    <property type="entry name" value="DNA polymerase I"/>
    <property type="match status" value="1"/>
</dbReference>
<dbReference type="EMBL" id="DXAQ01000141">
    <property type="protein sequence ID" value="HIZ90171.1"/>
    <property type="molecule type" value="Genomic_DNA"/>
</dbReference>
<gene>
    <name evidence="14" type="ORF">H9804_09500</name>
</gene>
<evidence type="ECO:0000256" key="2">
    <source>
        <dbReference type="ARBA" id="ARBA00012417"/>
    </source>
</evidence>
<dbReference type="InterPro" id="IPR036279">
    <property type="entry name" value="5-3_exonuclease_C_sf"/>
</dbReference>
<dbReference type="PANTHER" id="PTHR10133">
    <property type="entry name" value="DNA POLYMERASE I"/>
    <property type="match status" value="1"/>
</dbReference>
<dbReference type="Pfam" id="PF00476">
    <property type="entry name" value="DNA_pol_A"/>
    <property type="match status" value="1"/>
</dbReference>
<dbReference type="SMART" id="SM00482">
    <property type="entry name" value="POLAc"/>
    <property type="match status" value="1"/>
</dbReference>
<evidence type="ECO:0000256" key="7">
    <source>
        <dbReference type="ARBA" id="ARBA00022763"/>
    </source>
</evidence>
<evidence type="ECO:0000256" key="3">
    <source>
        <dbReference type="ARBA" id="ARBA00020311"/>
    </source>
</evidence>
<dbReference type="InterPro" id="IPR002298">
    <property type="entry name" value="DNA_polymerase_A"/>
</dbReference>
<dbReference type="GO" id="GO:0006302">
    <property type="term" value="P:double-strand break repair"/>
    <property type="evidence" value="ECO:0007669"/>
    <property type="project" value="TreeGrafter"/>
</dbReference>
<evidence type="ECO:0000259" key="13">
    <source>
        <dbReference type="SMART" id="SM00482"/>
    </source>
</evidence>